<keyword evidence="4" id="KW-0326">Glycosidase</keyword>
<evidence type="ECO:0000313" key="8">
    <source>
        <dbReference type="EMBL" id="MFC5744345.1"/>
    </source>
</evidence>
<gene>
    <name evidence="8" type="ORF">ACFPZN_01820</name>
</gene>
<dbReference type="InterPro" id="IPR005196">
    <property type="entry name" value="Glyco_hydro_65_N"/>
</dbReference>
<dbReference type="InterPro" id="IPR037018">
    <property type="entry name" value="GH65_N"/>
</dbReference>
<dbReference type="Gene3D" id="2.70.98.40">
    <property type="entry name" value="Glycoside hydrolase, family 65, N-terminal domain"/>
    <property type="match status" value="1"/>
</dbReference>
<feature type="domain" description="Glycoside hydrolase family 65 C-terminal" evidence="6">
    <location>
        <begin position="722"/>
        <end position="783"/>
    </location>
</feature>
<accession>A0ABW0ZTV7</accession>
<keyword evidence="3" id="KW-0808">Transferase</keyword>
<evidence type="ECO:0000256" key="4">
    <source>
        <dbReference type="ARBA" id="ARBA00023295"/>
    </source>
</evidence>
<dbReference type="InterPro" id="IPR012341">
    <property type="entry name" value="6hp_glycosidase-like_sf"/>
</dbReference>
<keyword evidence="8" id="KW-0378">Hydrolase</keyword>
<dbReference type="InterPro" id="IPR005195">
    <property type="entry name" value="Glyco_hydro_65_M"/>
</dbReference>
<dbReference type="InterPro" id="IPR011013">
    <property type="entry name" value="Gal_mutarotase_sf_dom"/>
</dbReference>
<keyword evidence="9" id="KW-1185">Reference proteome</keyword>
<comment type="caution">
    <text evidence="8">The sequence shown here is derived from an EMBL/GenBank/DDBJ whole genome shotgun (WGS) entry which is preliminary data.</text>
</comment>
<dbReference type="Gene3D" id="2.60.420.10">
    <property type="entry name" value="Maltose phosphorylase, domain 3"/>
    <property type="match status" value="1"/>
</dbReference>
<reference evidence="9" key="1">
    <citation type="journal article" date="2019" name="Int. J. Syst. Evol. Microbiol.">
        <title>The Global Catalogue of Microorganisms (GCM) 10K type strain sequencing project: providing services to taxonomists for standard genome sequencing and annotation.</title>
        <authorList>
            <consortium name="The Broad Institute Genomics Platform"/>
            <consortium name="The Broad Institute Genome Sequencing Center for Infectious Disease"/>
            <person name="Wu L."/>
            <person name="Ma J."/>
        </authorList>
    </citation>
    <scope>NUCLEOTIDE SEQUENCE [LARGE SCALE GENOMIC DNA]</scope>
    <source>
        <strain evidence="9">KCTC 42087</strain>
    </source>
</reference>
<dbReference type="PIRSF" id="PIRSF036289">
    <property type="entry name" value="Glycosyl_hydrolase_malt_phosph"/>
    <property type="match status" value="1"/>
</dbReference>
<dbReference type="GO" id="GO:0016787">
    <property type="term" value="F:hydrolase activity"/>
    <property type="evidence" value="ECO:0007669"/>
    <property type="project" value="UniProtKB-KW"/>
</dbReference>
<dbReference type="Proteomes" id="UP001596074">
    <property type="component" value="Unassembled WGS sequence"/>
</dbReference>
<evidence type="ECO:0000259" key="5">
    <source>
        <dbReference type="Pfam" id="PF03632"/>
    </source>
</evidence>
<evidence type="ECO:0000259" key="7">
    <source>
        <dbReference type="Pfam" id="PF03636"/>
    </source>
</evidence>
<evidence type="ECO:0000313" key="9">
    <source>
        <dbReference type="Proteomes" id="UP001596074"/>
    </source>
</evidence>
<sequence>MSRWLLVYDGYDPDSEGVREALCTLGNGYFATRGAQPEATADGVHYPGTYVAGCYDRLTSDVAGRTVVNEDLVNAPNWLPLTLRIGDGPWLGPADLASPSALLSYRQELDLRRGVLTRLLRFTDAAGRVTRMAQRRIVSMEDPHLAALETTIVPENWSGDLEIRSALDGRVSNSGVARYRLLNGAHLVPGGEGENGAEAVWLSCRTATSGVEIALAARTRVDAAAKRTTREERGWISQDLLVEAEEGVPVTVEKVAALFTSRDRAIEEPAKAARTRVDRAAGFDGLLERHTLAWGRLWRRCRLSVDGEDVQRVLNLHMFHLLQTVSEHTVDLDVGVPARGLHGEAYRGHIFWDELFVLPFLTLRFPEIARSLLLYRSRRLPEARWAAREAGRRGAMYPWQSGGDGREETQWLHLNPRSGRWLPDHSHLQRHVGLAVALNVWRFYEATGDAEFLAEYGAEMLLEIARFFAGLATYSRGLDRYEIRGVMGPDEYHDGYPGREEPGLDNNAYTNVLAVWVLCRALDVLAVLPGDRRDELVERLGLAREEIARMEDVSRTMAIPFHDGVLSQFEGYADLDELDWDGYRRRYGDIRRLDRILEAEGDSPNRYKASKQADVLMLFHLLSREELDDVLTRLGHVPAPDLMERTIAYYLPRTCHGSTLSSLVHAWLMARVDGEEAWHLFLESLDSDIGDSQHGTTAEGVHLGAMAGTVNLVQRCHAGVTTQGTVLHLAPRLPAGIGRLRLGLRYRGNWGVDLSLSQDRLRVALHPGVASPIEVACGAETVTIEPGAAWETPLANGRLPEQPAGGR</sequence>
<evidence type="ECO:0000256" key="1">
    <source>
        <dbReference type="ARBA" id="ARBA00006768"/>
    </source>
</evidence>
<name>A0ABW0ZTV7_9ACTN</name>
<feature type="domain" description="Glycoside hydrolase family 65 central catalytic" evidence="5">
    <location>
        <begin position="316"/>
        <end position="710"/>
    </location>
</feature>
<dbReference type="PANTHER" id="PTHR11051:SF8">
    <property type="entry name" value="PROTEIN-GLUCOSYLGALACTOSYLHYDROXYLYSINE GLUCOSIDASE"/>
    <property type="match status" value="1"/>
</dbReference>
<dbReference type="PANTHER" id="PTHR11051">
    <property type="entry name" value="GLYCOSYL HYDROLASE-RELATED"/>
    <property type="match status" value="1"/>
</dbReference>
<feature type="domain" description="Glycoside hydrolase family 65 N-terminal" evidence="7">
    <location>
        <begin position="8"/>
        <end position="262"/>
    </location>
</feature>
<dbReference type="InterPro" id="IPR017045">
    <property type="entry name" value="Malt_Pase/Glycosyl_Hdrlase"/>
</dbReference>
<evidence type="ECO:0000256" key="2">
    <source>
        <dbReference type="ARBA" id="ARBA00022676"/>
    </source>
</evidence>
<evidence type="ECO:0000259" key="6">
    <source>
        <dbReference type="Pfam" id="PF03633"/>
    </source>
</evidence>
<keyword evidence="2" id="KW-0328">Glycosyltransferase</keyword>
<dbReference type="InterPro" id="IPR005194">
    <property type="entry name" value="Glyco_hydro_65_C"/>
</dbReference>
<dbReference type="SUPFAM" id="SSF74650">
    <property type="entry name" value="Galactose mutarotase-like"/>
    <property type="match status" value="1"/>
</dbReference>
<dbReference type="RefSeq" id="WP_378279425.1">
    <property type="nucleotide sequence ID" value="NZ_JBHSON010000002.1"/>
</dbReference>
<evidence type="ECO:0000256" key="3">
    <source>
        <dbReference type="ARBA" id="ARBA00022679"/>
    </source>
</evidence>
<dbReference type="SUPFAM" id="SSF48208">
    <property type="entry name" value="Six-hairpin glycosidases"/>
    <property type="match status" value="1"/>
</dbReference>
<proteinExistence type="inferred from homology"/>
<dbReference type="Pfam" id="PF03632">
    <property type="entry name" value="Glyco_hydro_65m"/>
    <property type="match status" value="1"/>
</dbReference>
<comment type="similarity">
    <text evidence="1">Belongs to the glycosyl hydrolase 65 family.</text>
</comment>
<dbReference type="Pfam" id="PF03636">
    <property type="entry name" value="Glyco_hydro_65N"/>
    <property type="match status" value="1"/>
</dbReference>
<dbReference type="InterPro" id="IPR008928">
    <property type="entry name" value="6-hairpin_glycosidase_sf"/>
</dbReference>
<dbReference type="EMBL" id="JBHSON010000002">
    <property type="protein sequence ID" value="MFC5744345.1"/>
    <property type="molecule type" value="Genomic_DNA"/>
</dbReference>
<organism evidence="8 9">
    <name type="scientific">Actinomadura rugatobispora</name>
    <dbReference type="NCBI Taxonomy" id="1994"/>
    <lineage>
        <taxon>Bacteria</taxon>
        <taxon>Bacillati</taxon>
        <taxon>Actinomycetota</taxon>
        <taxon>Actinomycetes</taxon>
        <taxon>Streptosporangiales</taxon>
        <taxon>Thermomonosporaceae</taxon>
        <taxon>Actinomadura</taxon>
    </lineage>
</organism>
<protein>
    <submittedName>
        <fullName evidence="8">Glycoside hydrolase family 65 protein</fullName>
    </submittedName>
</protein>
<dbReference type="Pfam" id="PF03633">
    <property type="entry name" value="Glyco_hydro_65C"/>
    <property type="match status" value="1"/>
</dbReference>
<dbReference type="Gene3D" id="1.50.10.10">
    <property type="match status" value="1"/>
</dbReference>